<keyword evidence="3 5" id="KW-0235">DNA replication</keyword>
<protein>
    <recommendedName>
        <fullName evidence="5">DNA replication complex GINS protein PSF1</fullName>
    </recommendedName>
</protein>
<feature type="domain" description="GINS subunit" evidence="6">
    <location>
        <begin position="322"/>
        <end position="391"/>
    </location>
</feature>
<name>A0A1I8G3G6_9PLAT</name>
<comment type="subcellular location">
    <subcellularLocation>
        <location evidence="1 5">Nucleus</location>
    </subcellularLocation>
</comment>
<dbReference type="Pfam" id="PF24997">
    <property type="entry name" value="PSF1_C"/>
    <property type="match status" value="1"/>
</dbReference>
<dbReference type="WBParaSite" id="maker-uti_cns_0000722-snap-gene-1.38-mRNA-1">
    <property type="protein sequence ID" value="maker-uti_cns_0000722-snap-gene-1.38-mRNA-1"/>
    <property type="gene ID" value="maker-uti_cns_0000722-snap-gene-1.38"/>
</dbReference>
<evidence type="ECO:0000256" key="5">
    <source>
        <dbReference type="RuleBase" id="RU368085"/>
    </source>
</evidence>
<dbReference type="SUPFAM" id="SSF158573">
    <property type="entry name" value="GINS helical bundle-like"/>
    <property type="match status" value="1"/>
</dbReference>
<keyword evidence="4 5" id="KW-0539">Nucleus</keyword>
<dbReference type="CDD" id="cd21696">
    <property type="entry name" value="GINS_B_Psf1"/>
    <property type="match status" value="1"/>
</dbReference>
<evidence type="ECO:0000313" key="8">
    <source>
        <dbReference type="Proteomes" id="UP000095280"/>
    </source>
</evidence>
<feature type="domain" description="DNA replication complex GINS protein PSF1 C-terminal" evidence="7">
    <location>
        <begin position="404"/>
        <end position="454"/>
    </location>
</feature>
<organism evidence="8 9">
    <name type="scientific">Macrostomum lignano</name>
    <dbReference type="NCBI Taxonomy" id="282301"/>
    <lineage>
        <taxon>Eukaryota</taxon>
        <taxon>Metazoa</taxon>
        <taxon>Spiralia</taxon>
        <taxon>Lophotrochozoa</taxon>
        <taxon>Platyhelminthes</taxon>
        <taxon>Rhabditophora</taxon>
        <taxon>Macrostomorpha</taxon>
        <taxon>Macrostomida</taxon>
        <taxon>Macrostomidae</taxon>
        <taxon>Macrostomum</taxon>
    </lineage>
</organism>
<evidence type="ECO:0000313" key="9">
    <source>
        <dbReference type="WBParaSite" id="maker-uti_cns_0000722-snap-gene-1.38-mRNA-1"/>
    </source>
</evidence>
<reference evidence="9" key="1">
    <citation type="submission" date="2016-11" db="UniProtKB">
        <authorList>
            <consortium name="WormBaseParasite"/>
        </authorList>
    </citation>
    <scope>IDENTIFICATION</scope>
</reference>
<evidence type="ECO:0000259" key="6">
    <source>
        <dbReference type="Pfam" id="PF05916"/>
    </source>
</evidence>
<evidence type="ECO:0000259" key="7">
    <source>
        <dbReference type="Pfam" id="PF24997"/>
    </source>
</evidence>
<proteinExistence type="inferred from homology"/>
<dbReference type="InterPro" id="IPR056783">
    <property type="entry name" value="PSF1_C"/>
</dbReference>
<comment type="similarity">
    <text evidence="2 5">Belongs to the GINS1/PSF1 family.</text>
</comment>
<dbReference type="Proteomes" id="UP000095280">
    <property type="component" value="Unplaced"/>
</dbReference>
<dbReference type="GO" id="GO:0000811">
    <property type="term" value="C:GINS complex"/>
    <property type="evidence" value="ECO:0007669"/>
    <property type="project" value="UniProtKB-UniRule"/>
</dbReference>
<evidence type="ECO:0000256" key="4">
    <source>
        <dbReference type="ARBA" id="ARBA00023242"/>
    </source>
</evidence>
<dbReference type="InterPro" id="IPR021151">
    <property type="entry name" value="GINS_A"/>
</dbReference>
<comment type="function">
    <text evidence="5">Required for correct functioning of the GINS complex, a complex that plays an essential role in the initiation of DNA replication, and progression of DNA replication forks. GINS complex seems to bind preferentially to single-stranded DNA.</text>
</comment>
<evidence type="ECO:0000256" key="3">
    <source>
        <dbReference type="ARBA" id="ARBA00022705"/>
    </source>
</evidence>
<dbReference type="Gene3D" id="1.20.58.1030">
    <property type="match status" value="1"/>
</dbReference>
<dbReference type="InterPro" id="IPR005339">
    <property type="entry name" value="GINS_Psf1"/>
</dbReference>
<dbReference type="AlphaFoldDB" id="A0A1I8G3G6"/>
<dbReference type="GO" id="GO:1902983">
    <property type="term" value="P:DNA strand elongation involved in mitotic DNA replication"/>
    <property type="evidence" value="ECO:0007669"/>
    <property type="project" value="TreeGrafter"/>
</dbReference>
<sequence length="458" mass="51201">PAKRPALIGRLLANHIQPVAAGVSTSIESADDPDAVCPSLTRPGVPDAFAQLLGDLARHCQSNCGILLPQASSNNSVASDESDQQLLMRGWPDSLAALHVGLDVVRAWPECVRLQAIALRHGRALVESFMRHGLPLLGRQFRCRSEPAVRLLKQIQLSTRQLQAVANTCKDRNDGPTSALVPPLRRTLETFIYRVRALVARHDCAAAFEPGQLKLKNIQGEEMDEIRRPEDYDVSSTSDEDEAVASRLLLVMLSNQSTRLIADLKRGLSTGLPAFEEDRVRHLLAEIDALFQQNREAIGEALADSNNAALTAQEKELRAGRSHNSIQLRQAVMERNKRCLLAYLYHRLVQLRRMRWELGPILPANVQLNARDEEINWFSGYNRMLAHYMQTTGFDLTVNRQPPKSLFVEVRCLQDYGQLETEDGCLVNLKKGSHHYLLHSDTELLVRQGVLEHVGSNH</sequence>
<dbReference type="CDD" id="cd11710">
    <property type="entry name" value="GINS_A_psf1"/>
    <property type="match status" value="1"/>
</dbReference>
<accession>A0A1I8G3G6</accession>
<dbReference type="InterPro" id="IPR036224">
    <property type="entry name" value="GINS_bundle-like_dom_sf"/>
</dbReference>
<dbReference type="PANTHER" id="PTHR12914">
    <property type="entry name" value="PARTNER OF SLD5"/>
    <property type="match status" value="1"/>
</dbReference>
<dbReference type="PANTHER" id="PTHR12914:SF2">
    <property type="entry name" value="DNA REPLICATION COMPLEX GINS PROTEIN PSF1"/>
    <property type="match status" value="1"/>
</dbReference>
<dbReference type="InterPro" id="IPR029448">
    <property type="entry name" value="FANCD2"/>
</dbReference>
<dbReference type="Pfam" id="PF14631">
    <property type="entry name" value="FancD2"/>
    <property type="match status" value="1"/>
</dbReference>
<keyword evidence="8" id="KW-1185">Reference proteome</keyword>
<comment type="subunit">
    <text evidence="5">Component of the GINS complex.</text>
</comment>
<dbReference type="GO" id="GO:0006281">
    <property type="term" value="P:DNA repair"/>
    <property type="evidence" value="ECO:0007669"/>
    <property type="project" value="InterPro"/>
</dbReference>
<dbReference type="Pfam" id="PF05916">
    <property type="entry name" value="Sld5"/>
    <property type="match status" value="1"/>
</dbReference>
<evidence type="ECO:0000256" key="2">
    <source>
        <dbReference type="ARBA" id="ARBA00006677"/>
    </source>
</evidence>
<evidence type="ECO:0000256" key="1">
    <source>
        <dbReference type="ARBA" id="ARBA00004123"/>
    </source>
</evidence>